<dbReference type="InterPro" id="IPR036165">
    <property type="entry name" value="YefM-like_sf"/>
</dbReference>
<sequence>MQTVSLFDAKTHLSRLVDQIASGQEDEIVISRNGKPVARVLPIAADASRRIGIARGEFEVPDDIDEHNAEVASLFLGKG</sequence>
<dbReference type="AlphaFoldDB" id="A0A935PXL5"/>
<comment type="similarity">
    <text evidence="1 2">Belongs to the phD/YefM antitoxin family.</text>
</comment>
<dbReference type="EMBL" id="JADJMH010000009">
    <property type="protein sequence ID" value="MBK7675209.1"/>
    <property type="molecule type" value="Genomic_DNA"/>
</dbReference>
<protein>
    <recommendedName>
        <fullName evidence="2">Antitoxin</fullName>
    </recommendedName>
</protein>
<evidence type="ECO:0000256" key="1">
    <source>
        <dbReference type="ARBA" id="ARBA00009981"/>
    </source>
</evidence>
<evidence type="ECO:0000313" key="3">
    <source>
        <dbReference type="EMBL" id="MBK7675209.1"/>
    </source>
</evidence>
<name>A0A935PXL5_9PROT</name>
<dbReference type="Pfam" id="PF02604">
    <property type="entry name" value="PhdYeFM_antitox"/>
    <property type="match status" value="1"/>
</dbReference>
<gene>
    <name evidence="3" type="ORF">IPJ27_10900</name>
</gene>
<comment type="caution">
    <text evidence="3">The sequence shown here is derived from an EMBL/GenBank/DDBJ whole genome shotgun (WGS) entry which is preliminary data.</text>
</comment>
<dbReference type="InterPro" id="IPR006442">
    <property type="entry name" value="Antitoxin_Phd/YefM"/>
</dbReference>
<dbReference type="SUPFAM" id="SSF143120">
    <property type="entry name" value="YefM-like"/>
    <property type="match status" value="1"/>
</dbReference>
<dbReference type="Gene3D" id="3.40.1620.10">
    <property type="entry name" value="YefM-like domain"/>
    <property type="match status" value="1"/>
</dbReference>
<accession>A0A935PXL5</accession>
<comment type="function">
    <text evidence="2">Antitoxin component of a type II toxin-antitoxin (TA) system.</text>
</comment>
<evidence type="ECO:0000256" key="2">
    <source>
        <dbReference type="RuleBase" id="RU362080"/>
    </source>
</evidence>
<organism evidence="3 4">
    <name type="scientific">Candidatus Accumulibacter proximus</name>
    <dbReference type="NCBI Taxonomy" id="2954385"/>
    <lineage>
        <taxon>Bacteria</taxon>
        <taxon>Pseudomonadati</taxon>
        <taxon>Pseudomonadota</taxon>
        <taxon>Betaproteobacteria</taxon>
        <taxon>Candidatus Accumulibacter</taxon>
    </lineage>
</organism>
<reference evidence="3 4" key="1">
    <citation type="submission" date="2020-10" db="EMBL/GenBank/DDBJ databases">
        <title>Connecting structure to function with the recovery of over 1000 high-quality activated sludge metagenome-assembled genomes encoding full-length rRNA genes using long-read sequencing.</title>
        <authorList>
            <person name="Singleton C.M."/>
            <person name="Petriglieri F."/>
            <person name="Kristensen J.M."/>
            <person name="Kirkegaard R.H."/>
            <person name="Michaelsen T.Y."/>
            <person name="Andersen M.H."/>
            <person name="Karst S.M."/>
            <person name="Dueholm M.S."/>
            <person name="Nielsen P.H."/>
            <person name="Albertsen M."/>
        </authorList>
    </citation>
    <scope>NUCLEOTIDE SEQUENCE [LARGE SCALE GENOMIC DNA]</scope>
    <source>
        <strain evidence="3">EsbW_18-Q3-R4-48_BATAC.285</strain>
    </source>
</reference>
<proteinExistence type="inferred from homology"/>
<evidence type="ECO:0000313" key="4">
    <source>
        <dbReference type="Proteomes" id="UP000697998"/>
    </source>
</evidence>
<dbReference type="Proteomes" id="UP000697998">
    <property type="component" value="Unassembled WGS sequence"/>
</dbReference>
<dbReference type="NCBIfam" id="TIGR01552">
    <property type="entry name" value="phd_fam"/>
    <property type="match status" value="1"/>
</dbReference>